<proteinExistence type="predicted"/>
<organism evidence="2 3">
    <name type="scientific">Pseudomonas jinjuensis</name>
    <dbReference type="NCBI Taxonomy" id="198616"/>
    <lineage>
        <taxon>Bacteria</taxon>
        <taxon>Pseudomonadati</taxon>
        <taxon>Pseudomonadota</taxon>
        <taxon>Gammaproteobacteria</taxon>
        <taxon>Pseudomonadales</taxon>
        <taxon>Pseudomonadaceae</taxon>
        <taxon>Pseudomonas</taxon>
    </lineage>
</organism>
<dbReference type="AlphaFoldDB" id="A0A1H0I4I0"/>
<keyword evidence="3" id="KW-1185">Reference proteome</keyword>
<evidence type="ECO:0000256" key="1">
    <source>
        <dbReference type="SAM" id="MobiDB-lite"/>
    </source>
</evidence>
<name>A0A1H0I4I0_9PSED</name>
<dbReference type="PANTHER" id="PTHR37166">
    <property type="entry name" value="PROTEIN FLAG"/>
    <property type="match status" value="1"/>
</dbReference>
<evidence type="ECO:0000313" key="2">
    <source>
        <dbReference type="EMBL" id="SDO25991.1"/>
    </source>
</evidence>
<protein>
    <submittedName>
        <fullName evidence="2">Flagellar protein FlaG</fullName>
    </submittedName>
</protein>
<dbReference type="RefSeq" id="WP_084311357.1">
    <property type="nucleotide sequence ID" value="NZ_FNIJ01000009.1"/>
</dbReference>
<feature type="compositionally biased region" description="Basic and acidic residues" evidence="1">
    <location>
        <begin position="31"/>
        <end position="40"/>
    </location>
</feature>
<dbReference type="STRING" id="198616.SAMN05216193_109134"/>
<reference evidence="3" key="1">
    <citation type="submission" date="2016-10" db="EMBL/GenBank/DDBJ databases">
        <authorList>
            <person name="Varghese N."/>
            <person name="Submissions S."/>
        </authorList>
    </citation>
    <scope>NUCLEOTIDE SEQUENCE [LARGE SCALE GENOMIC DNA]</scope>
    <source>
        <strain evidence="3">JCM 21621</strain>
    </source>
</reference>
<dbReference type="InterPro" id="IPR005186">
    <property type="entry name" value="FlaG"/>
</dbReference>
<keyword evidence="2" id="KW-0282">Flagellum</keyword>
<keyword evidence="2" id="KW-0966">Cell projection</keyword>
<dbReference type="SUPFAM" id="SSF160214">
    <property type="entry name" value="FlaG-like"/>
    <property type="match status" value="1"/>
</dbReference>
<gene>
    <name evidence="2" type="ORF">SAMN05216193_109134</name>
</gene>
<dbReference type="InterPro" id="IPR035924">
    <property type="entry name" value="FlaG-like_sf"/>
</dbReference>
<feature type="region of interest" description="Disordered" evidence="1">
    <location>
        <begin position="1"/>
        <end position="40"/>
    </location>
</feature>
<feature type="compositionally biased region" description="Polar residues" evidence="1">
    <location>
        <begin position="1"/>
        <end position="30"/>
    </location>
</feature>
<dbReference type="Pfam" id="PF03646">
    <property type="entry name" value="FlaG"/>
    <property type="match status" value="1"/>
</dbReference>
<dbReference type="OrthoDB" id="5741693at2"/>
<dbReference type="Gene3D" id="3.30.160.170">
    <property type="entry name" value="FlaG-like"/>
    <property type="match status" value="1"/>
</dbReference>
<dbReference type="EMBL" id="FNIJ01000009">
    <property type="protein sequence ID" value="SDO25991.1"/>
    <property type="molecule type" value="Genomic_DNA"/>
</dbReference>
<evidence type="ECO:0000313" key="3">
    <source>
        <dbReference type="Proteomes" id="UP000242957"/>
    </source>
</evidence>
<keyword evidence="2" id="KW-0969">Cilium</keyword>
<dbReference type="Proteomes" id="UP000242957">
    <property type="component" value="Unassembled WGS sequence"/>
</dbReference>
<sequence>MDISKIASTSSSLPGTRSLAGDSSRQSSLPRQEDASISRDRLDSAVTSISSFVQSLQRNLDFSVDEASGQVVIKVIDRDSGDLVRQIPSEEALRLAERLKELRSLMFEAHA</sequence>
<dbReference type="PANTHER" id="PTHR37166:SF1">
    <property type="entry name" value="PROTEIN FLAG"/>
    <property type="match status" value="1"/>
</dbReference>
<accession>A0A1H0I4I0</accession>